<evidence type="ECO:0000313" key="3">
    <source>
        <dbReference type="Proteomes" id="UP000298663"/>
    </source>
</evidence>
<dbReference type="Pfam" id="PF10320">
    <property type="entry name" value="7TM_GPCR_Srsx"/>
    <property type="match status" value="1"/>
</dbReference>
<reference evidence="2 3" key="1">
    <citation type="journal article" date="2015" name="Genome Biol.">
        <title>Comparative genomics of Steinernema reveals deeply conserved gene regulatory networks.</title>
        <authorList>
            <person name="Dillman A.R."/>
            <person name="Macchietto M."/>
            <person name="Porter C.F."/>
            <person name="Rogers A."/>
            <person name="Williams B."/>
            <person name="Antoshechkin I."/>
            <person name="Lee M.M."/>
            <person name="Goodwin Z."/>
            <person name="Lu X."/>
            <person name="Lewis E.E."/>
            <person name="Goodrich-Blair H."/>
            <person name="Stock S.P."/>
            <person name="Adams B.J."/>
            <person name="Sternberg P.W."/>
            <person name="Mortazavi A."/>
        </authorList>
    </citation>
    <scope>NUCLEOTIDE SEQUENCE [LARGE SCALE GENOMIC DNA]</scope>
    <source>
        <strain evidence="2 3">ALL</strain>
    </source>
</reference>
<gene>
    <name evidence="2" type="ORF">L596_013601</name>
</gene>
<dbReference type="SUPFAM" id="SSF81321">
    <property type="entry name" value="Family A G protein-coupled receptor-like"/>
    <property type="match status" value="1"/>
</dbReference>
<evidence type="ECO:0008006" key="4">
    <source>
        <dbReference type="Google" id="ProtNLM"/>
    </source>
</evidence>
<keyword evidence="3" id="KW-1185">Reference proteome</keyword>
<evidence type="ECO:0000313" key="2">
    <source>
        <dbReference type="EMBL" id="TKR89508.1"/>
    </source>
</evidence>
<name>A0A4U5P0P3_STECR</name>
<dbReference type="Gene3D" id="1.20.1070.10">
    <property type="entry name" value="Rhodopsin 7-helix transmembrane proteins"/>
    <property type="match status" value="1"/>
</dbReference>
<dbReference type="PANTHER" id="PTHR23360:SF29">
    <property type="entry name" value="G_PROTEIN_RECEP_F1_2 DOMAIN-CONTAINING PROTEIN"/>
    <property type="match status" value="1"/>
</dbReference>
<keyword evidence="1" id="KW-1133">Transmembrane helix</keyword>
<dbReference type="EMBL" id="AZBU02000003">
    <property type="protein sequence ID" value="TKR89508.1"/>
    <property type="molecule type" value="Genomic_DNA"/>
</dbReference>
<dbReference type="AlphaFoldDB" id="A0A4U5P0P3"/>
<proteinExistence type="predicted"/>
<dbReference type="InterPro" id="IPR019424">
    <property type="entry name" value="7TM_GPCR_Srsx"/>
</dbReference>
<dbReference type="Proteomes" id="UP000298663">
    <property type="component" value="Unassembled WGS sequence"/>
</dbReference>
<reference evidence="2 3" key="2">
    <citation type="journal article" date="2019" name="G3 (Bethesda)">
        <title>Hybrid Assembly of the Genome of the Entomopathogenic Nematode Steinernema carpocapsae Identifies the X-Chromosome.</title>
        <authorList>
            <person name="Serra L."/>
            <person name="Macchietto M."/>
            <person name="Macias-Munoz A."/>
            <person name="McGill C.J."/>
            <person name="Rodriguez I.M."/>
            <person name="Rodriguez B."/>
            <person name="Murad R."/>
            <person name="Mortazavi A."/>
        </authorList>
    </citation>
    <scope>NUCLEOTIDE SEQUENCE [LARGE SCALE GENOMIC DNA]</scope>
    <source>
        <strain evidence="2 3">ALL</strain>
    </source>
</reference>
<comment type="caution">
    <text evidence="2">The sequence shown here is derived from an EMBL/GenBank/DDBJ whole genome shotgun (WGS) entry which is preliminary data.</text>
</comment>
<dbReference type="InterPro" id="IPR047130">
    <property type="entry name" value="7TM_GPCR_Srsx_nematod"/>
</dbReference>
<dbReference type="PANTHER" id="PTHR23360">
    <property type="entry name" value="G-PROTEIN COUPLED RECEPTORS FAMILY 1 PROFILE DOMAIN-CONTAINING PROTEIN-RELATED"/>
    <property type="match status" value="1"/>
</dbReference>
<keyword evidence="1" id="KW-0472">Membrane</keyword>
<organism evidence="2 3">
    <name type="scientific">Steinernema carpocapsae</name>
    <name type="common">Entomopathogenic nematode</name>
    <dbReference type="NCBI Taxonomy" id="34508"/>
    <lineage>
        <taxon>Eukaryota</taxon>
        <taxon>Metazoa</taxon>
        <taxon>Ecdysozoa</taxon>
        <taxon>Nematoda</taxon>
        <taxon>Chromadorea</taxon>
        <taxon>Rhabditida</taxon>
        <taxon>Tylenchina</taxon>
        <taxon>Panagrolaimomorpha</taxon>
        <taxon>Strongyloidoidea</taxon>
        <taxon>Steinernematidae</taxon>
        <taxon>Steinernema</taxon>
    </lineage>
</organism>
<dbReference type="OrthoDB" id="5862307at2759"/>
<feature type="transmembrane region" description="Helical" evidence="1">
    <location>
        <begin position="99"/>
        <end position="122"/>
    </location>
</feature>
<feature type="transmembrane region" description="Helical" evidence="1">
    <location>
        <begin position="53"/>
        <end position="72"/>
    </location>
</feature>
<evidence type="ECO:0000256" key="1">
    <source>
        <dbReference type="SAM" id="Phobius"/>
    </source>
</evidence>
<protein>
    <recommendedName>
        <fullName evidence="4">G-protein coupled receptors family 1 profile domain-containing protein</fullName>
    </recommendedName>
</protein>
<sequence>MQECARQVSTSLNVIGGQWPSLLTLMLGLERLSAVLFPFWFHRLNSRHQIISALFTSVFTFSSMGVGLYMGLVVTPDEPTVFVCSIGKSYGSDYATYNYGITIAGHVIGFTTTMLAFFITRVQMERAGFNRRKELQNLK</sequence>
<accession>A0A4U5P0P3</accession>
<keyword evidence="1" id="KW-0812">Transmembrane</keyword>